<proteinExistence type="predicted"/>
<evidence type="ECO:0000313" key="3">
    <source>
        <dbReference type="Proteomes" id="UP000541444"/>
    </source>
</evidence>
<dbReference type="AlphaFoldDB" id="A0A7J7LF43"/>
<dbReference type="Proteomes" id="UP000541444">
    <property type="component" value="Unassembled WGS sequence"/>
</dbReference>
<dbReference type="OrthoDB" id="423607at2759"/>
<dbReference type="InterPro" id="IPR057207">
    <property type="entry name" value="FBXL15_LRR"/>
</dbReference>
<dbReference type="SMART" id="SM00367">
    <property type="entry name" value="LRR_CC"/>
    <property type="match status" value="14"/>
</dbReference>
<dbReference type="SUPFAM" id="SSF52047">
    <property type="entry name" value="RNI-like"/>
    <property type="match status" value="3"/>
</dbReference>
<protein>
    <recommendedName>
        <fullName evidence="1">F-box/LRR-repeat protein 15-like leucin rich repeat domain-containing protein</fullName>
    </recommendedName>
</protein>
<dbReference type="InterPro" id="IPR032675">
    <property type="entry name" value="LRR_dom_sf"/>
</dbReference>
<feature type="domain" description="F-box/LRR-repeat protein 15-like leucin rich repeat" evidence="1">
    <location>
        <begin position="526"/>
        <end position="606"/>
    </location>
</feature>
<feature type="domain" description="F-box/LRR-repeat protein 15-like leucin rich repeat" evidence="1">
    <location>
        <begin position="391"/>
        <end position="477"/>
    </location>
</feature>
<dbReference type="EMBL" id="JACGCM010002329">
    <property type="protein sequence ID" value="KAF6141243.1"/>
    <property type="molecule type" value="Genomic_DNA"/>
</dbReference>
<dbReference type="PANTHER" id="PTHR13318">
    <property type="entry name" value="PARTNER OF PAIRED, ISOFORM B-RELATED"/>
    <property type="match status" value="1"/>
</dbReference>
<keyword evidence="3" id="KW-1185">Reference proteome</keyword>
<dbReference type="PANTHER" id="PTHR13318:SF37">
    <property type="entry name" value="F-BOX DOMAIN-CONTAINING PROTEIN"/>
    <property type="match status" value="1"/>
</dbReference>
<dbReference type="Pfam" id="PF13516">
    <property type="entry name" value="LRR_6"/>
    <property type="match status" value="2"/>
</dbReference>
<accession>A0A7J7LF43</accession>
<dbReference type="GO" id="GO:0031146">
    <property type="term" value="P:SCF-dependent proteasomal ubiquitin-dependent protein catabolic process"/>
    <property type="evidence" value="ECO:0007669"/>
    <property type="project" value="TreeGrafter"/>
</dbReference>
<organism evidence="2 3">
    <name type="scientific">Kingdonia uniflora</name>
    <dbReference type="NCBI Taxonomy" id="39325"/>
    <lineage>
        <taxon>Eukaryota</taxon>
        <taxon>Viridiplantae</taxon>
        <taxon>Streptophyta</taxon>
        <taxon>Embryophyta</taxon>
        <taxon>Tracheophyta</taxon>
        <taxon>Spermatophyta</taxon>
        <taxon>Magnoliopsida</taxon>
        <taxon>Ranunculales</taxon>
        <taxon>Circaeasteraceae</taxon>
        <taxon>Kingdonia</taxon>
    </lineage>
</organism>
<evidence type="ECO:0000259" key="1">
    <source>
        <dbReference type="Pfam" id="PF25372"/>
    </source>
</evidence>
<dbReference type="GO" id="GO:0019005">
    <property type="term" value="C:SCF ubiquitin ligase complex"/>
    <property type="evidence" value="ECO:0007669"/>
    <property type="project" value="TreeGrafter"/>
</dbReference>
<evidence type="ECO:0000313" key="2">
    <source>
        <dbReference type="EMBL" id="KAF6141243.1"/>
    </source>
</evidence>
<sequence length="697" mass="76251">MSPKRTALSSFSPHDSHSLVSVLSEDLLLKILDKLDQTSDFKSWRLVSKECLRLESTQRKSLRVFRHDSLPSLLGRYRDLDTLDLSVCPRIDDATVGYVFGLGSVVSGWTRNLRRLVLRRASGLRWVGLEVVVRSCPKLEEIDLSYCVGVGDREASAISCAKGLKDLKLVKCLGVTDFGLAKIAVGCVKLEILSLKWCLEITDLGIGLLAKKCCNLKNLDISYLKVTNESLCSISLLQKLESLTLIACSFVDNEGLHFLRSGNSSLQSIDISRCDNLTSSGLIAVTEGHLGLRQITASYCFPELAAPLVSKFKDLKILNAIKIDGARVSATILHAIGVNCTNLVEIGLSKCEGVTDEGIVGLVPGCGNLEIVDLTCCNSITDMALSAIANSCRSLVCIKLESCGFISEKGLDQLASYCSHLEEIDLTDCSGVNDRGMVCLSRCSGLISLKLGLCLNISDKGLSHIGSSCTKLQELDLYRLYSPILDFPNKFYVLSKDQSAVIEHREFPEWGCTGISDDGLLAVSVGCKKLKKLNVSYCEQIGDRGLKYISTLEELSDLEMRKLLKVTRAGLVAIAAGCKSLTELDMKRCYNISDTGFWALAQYSSNLRQINLSYCPITSTGLCMAMGNLKCLQDAKLVHLTHVSVDGYEVVLRASCDKLKKVKLLGTLKHLLSSELLLILQARGCTIRWIEKDLVLV</sequence>
<comment type="caution">
    <text evidence="2">The sequence shown here is derived from an EMBL/GenBank/DDBJ whole genome shotgun (WGS) entry which is preliminary data.</text>
</comment>
<name>A0A7J7LF43_9MAGN</name>
<dbReference type="InterPro" id="IPR006553">
    <property type="entry name" value="Leu-rich_rpt_Cys-con_subtyp"/>
</dbReference>
<dbReference type="Gene3D" id="3.80.10.10">
    <property type="entry name" value="Ribonuclease Inhibitor"/>
    <property type="match status" value="3"/>
</dbReference>
<dbReference type="Pfam" id="PF25372">
    <property type="entry name" value="DUF7885"/>
    <property type="match status" value="2"/>
</dbReference>
<dbReference type="InterPro" id="IPR001611">
    <property type="entry name" value="Leu-rich_rpt"/>
</dbReference>
<gene>
    <name evidence="2" type="ORF">GIB67_024327</name>
</gene>
<reference evidence="2 3" key="1">
    <citation type="journal article" date="2020" name="IScience">
        <title>Genome Sequencing of the Endangered Kingdonia uniflora (Circaeasteraceae, Ranunculales) Reveals Potential Mechanisms of Evolutionary Specialization.</title>
        <authorList>
            <person name="Sun Y."/>
            <person name="Deng T."/>
            <person name="Zhang A."/>
            <person name="Moore M.J."/>
            <person name="Landis J.B."/>
            <person name="Lin N."/>
            <person name="Zhang H."/>
            <person name="Zhang X."/>
            <person name="Huang J."/>
            <person name="Zhang X."/>
            <person name="Sun H."/>
            <person name="Wang H."/>
        </authorList>
    </citation>
    <scope>NUCLEOTIDE SEQUENCE [LARGE SCALE GENOMIC DNA]</scope>
    <source>
        <strain evidence="2">TB1705</strain>
        <tissue evidence="2">Leaf</tissue>
    </source>
</reference>